<keyword evidence="1" id="KW-1133">Transmembrane helix</keyword>
<evidence type="ECO:0000256" key="1">
    <source>
        <dbReference type="SAM" id="Phobius"/>
    </source>
</evidence>
<dbReference type="GeneID" id="14211460"/>
<dbReference type="HOGENOM" id="CLU_616237_0_0_2"/>
<feature type="transmembrane region" description="Helical" evidence="1">
    <location>
        <begin position="9"/>
        <end position="28"/>
    </location>
</feature>
<proteinExistence type="predicted"/>
<reference evidence="3" key="1">
    <citation type="submission" date="2012-03" db="EMBL/GenBank/DDBJ databases">
        <title>Complete genome of Caldisphaera lagunensis DSM 15908.</title>
        <authorList>
            <person name="Lucas S."/>
            <person name="Copeland A."/>
            <person name="Lapidus A."/>
            <person name="Glavina del Rio T."/>
            <person name="Dalin E."/>
            <person name="Tice H."/>
            <person name="Bruce D."/>
            <person name="Goodwin L."/>
            <person name="Pitluck S."/>
            <person name="Peters L."/>
            <person name="Mikhailova N."/>
            <person name="Teshima H."/>
            <person name="Kyrpides N."/>
            <person name="Mavromatis K."/>
            <person name="Ivanova N."/>
            <person name="Brettin T."/>
            <person name="Detter J.C."/>
            <person name="Han C."/>
            <person name="Larimer F."/>
            <person name="Land M."/>
            <person name="Hauser L."/>
            <person name="Markowitz V."/>
            <person name="Cheng J.-F."/>
            <person name="Hugenholtz P."/>
            <person name="Woyke T."/>
            <person name="Wu D."/>
            <person name="Spring S."/>
            <person name="Schroeder M."/>
            <person name="Brambilla E."/>
            <person name="Klenk H.-P."/>
            <person name="Eisen J.A."/>
        </authorList>
    </citation>
    <scope>NUCLEOTIDE SEQUENCE [LARGE SCALE GENOMIC DNA]</scope>
    <source>
        <strain evidence="3">DSM 15908 / JCM 11604 / IC-154</strain>
    </source>
</reference>
<accession>L0AA26</accession>
<dbReference type="KEGG" id="clg:Calag_0200"/>
<protein>
    <submittedName>
        <fullName evidence="2">Uncharacterized protein</fullName>
    </submittedName>
</protein>
<evidence type="ECO:0000313" key="2">
    <source>
        <dbReference type="EMBL" id="AFZ69982.1"/>
    </source>
</evidence>
<dbReference type="EMBL" id="CP003378">
    <property type="protein sequence ID" value="AFZ69982.1"/>
    <property type="molecule type" value="Genomic_DNA"/>
</dbReference>
<evidence type="ECO:0000313" key="3">
    <source>
        <dbReference type="Proteomes" id="UP000010469"/>
    </source>
</evidence>
<dbReference type="Proteomes" id="UP000010469">
    <property type="component" value="Chromosome"/>
</dbReference>
<keyword evidence="1" id="KW-0472">Membrane</keyword>
<keyword evidence="3" id="KW-1185">Reference proteome</keyword>
<name>L0AA26_CALLD</name>
<organism evidence="2 3">
    <name type="scientific">Caldisphaera lagunensis (strain DSM 15908 / JCM 11604 / ANMR 0165 / IC-154)</name>
    <dbReference type="NCBI Taxonomy" id="1056495"/>
    <lineage>
        <taxon>Archaea</taxon>
        <taxon>Thermoproteota</taxon>
        <taxon>Thermoprotei</taxon>
        <taxon>Acidilobales</taxon>
        <taxon>Caldisphaeraceae</taxon>
        <taxon>Caldisphaera</taxon>
    </lineage>
</organism>
<dbReference type="InParanoid" id="L0AA26"/>
<dbReference type="AlphaFoldDB" id="L0AA26"/>
<dbReference type="RefSeq" id="WP_015231880.1">
    <property type="nucleotide sequence ID" value="NC_019791.1"/>
</dbReference>
<gene>
    <name evidence="2" type="ordered locus">Calag_0200</name>
</gene>
<sequence precursor="true">MYSKNRKNAYIIIIVALILAVIFFPFMAKINSVVSTNESSMLPKNVESIEVMNIVNKESNSSNQSNVIYLISGVPINIETYYKLKGINIRGESFLKILNTTYNDIENSSSFLLNTSIQISNGIKNLWNETINLTEKLNSLKDSILQISSLIRNSDYIYYNYYQTGENLSKAYSEIISTLILYGNNTKTISSLYEQIYFNALRSEYALYNKTNAYETMNLTKQDILIVLENSPYINNISSPSPLLIEALFKYVLLNGGPKAFNNMMANNFTYQVIYNELNSSNELSAVPLLKTYGNEFYNISSKYPINFIINNLTLQNQYKLYYMLNSISNYSSIETFKEILSFIPIENEEESTIINGIGMQYAITGFNNSKLGSIVQQTTYDILSQRLPREIAIGLSSFISNDSFNAEIASIYAAKTILYYLPSSYQNYSKLISIYIPKNFVGI</sequence>
<keyword evidence="1" id="KW-0812">Transmembrane</keyword>